<dbReference type="InterPro" id="IPR018247">
    <property type="entry name" value="EF_Hand_1_Ca_BS"/>
</dbReference>
<evidence type="ECO:0000259" key="2">
    <source>
        <dbReference type="PROSITE" id="PS50222"/>
    </source>
</evidence>
<feature type="domain" description="EF-hand" evidence="2">
    <location>
        <begin position="112"/>
        <end position="138"/>
    </location>
</feature>
<dbReference type="PROSITE" id="PS00018">
    <property type="entry name" value="EF_HAND_1"/>
    <property type="match status" value="1"/>
</dbReference>
<dbReference type="GO" id="GO:0005509">
    <property type="term" value="F:calcium ion binding"/>
    <property type="evidence" value="ECO:0007669"/>
    <property type="project" value="InterPro"/>
</dbReference>
<proteinExistence type="predicted"/>
<dbReference type="Gene3D" id="1.10.238.10">
    <property type="entry name" value="EF-hand"/>
    <property type="match status" value="1"/>
</dbReference>
<dbReference type="SMART" id="SM00054">
    <property type="entry name" value="EFh"/>
    <property type="match status" value="2"/>
</dbReference>
<accession>A0A8D5FYL1</accession>
<gene>
    <name evidence="3" type="ORF">ZMTM_06960</name>
</gene>
<keyword evidence="4" id="KW-1185">Reference proteome</keyword>
<dbReference type="InterPro" id="IPR011992">
    <property type="entry name" value="EF-hand-dom_pair"/>
</dbReference>
<evidence type="ECO:0000313" key="4">
    <source>
        <dbReference type="Proteomes" id="UP000826722"/>
    </source>
</evidence>
<evidence type="ECO:0000313" key="3">
    <source>
        <dbReference type="EMBL" id="BCM24437.1"/>
    </source>
</evidence>
<protein>
    <recommendedName>
        <fullName evidence="2">EF-hand domain-containing protein</fullName>
    </recommendedName>
</protein>
<dbReference type="AlphaFoldDB" id="A0A8D5FYL1"/>
<dbReference type="EMBL" id="AP024110">
    <property type="protein sequence ID" value="BCM24437.1"/>
    <property type="molecule type" value="Genomic_DNA"/>
</dbReference>
<dbReference type="SUPFAM" id="SSF47473">
    <property type="entry name" value="EF-hand"/>
    <property type="match status" value="1"/>
</dbReference>
<dbReference type="InterPro" id="IPR002048">
    <property type="entry name" value="EF_hand_dom"/>
</dbReference>
<dbReference type="PROSITE" id="PS50222">
    <property type="entry name" value="EF_HAND_2"/>
    <property type="match status" value="2"/>
</dbReference>
<sequence>MAIKPLIAAPLQNANQNSDEQVAKPGDLANQDNSLYARPTKSLISIEDSIKLRNDINEYSRTVDPAHVQIEERRRIMHDRLKARFQAADMDNNNVISRDEAEQFMPQILRHFSDIDTNNDGVITLEELEALQTKIAERQRQEQERKDAEQAAQQVAAEQAAKKKATSDASLNNKKRSM</sequence>
<dbReference type="Proteomes" id="UP000826722">
    <property type="component" value="Chromosome"/>
</dbReference>
<feature type="region of interest" description="Disordered" evidence="1">
    <location>
        <begin position="138"/>
        <end position="178"/>
    </location>
</feature>
<dbReference type="Pfam" id="PF13202">
    <property type="entry name" value="EF-hand_5"/>
    <property type="match status" value="2"/>
</dbReference>
<organism evidence="3 4">
    <name type="scientific">Methyloradius palustris</name>
    <dbReference type="NCBI Taxonomy" id="2778876"/>
    <lineage>
        <taxon>Bacteria</taxon>
        <taxon>Pseudomonadati</taxon>
        <taxon>Pseudomonadota</taxon>
        <taxon>Betaproteobacteria</taxon>
        <taxon>Nitrosomonadales</taxon>
        <taxon>Methylophilaceae</taxon>
        <taxon>Methyloradius</taxon>
    </lineage>
</organism>
<dbReference type="KEGG" id="mpau:ZMTM_06960"/>
<feature type="domain" description="EF-hand" evidence="2">
    <location>
        <begin position="76"/>
        <end position="111"/>
    </location>
</feature>
<evidence type="ECO:0000256" key="1">
    <source>
        <dbReference type="SAM" id="MobiDB-lite"/>
    </source>
</evidence>
<feature type="compositionally biased region" description="Low complexity" evidence="1">
    <location>
        <begin position="150"/>
        <end position="159"/>
    </location>
</feature>
<reference evidence="3" key="1">
    <citation type="journal article" date="2021" name="Arch. Microbiol.">
        <title>Methyloradius palustris gen. nov., sp. nov., a methanol-oxidizing bacterium isolated from snow.</title>
        <authorList>
            <person name="Miyadera T."/>
            <person name="Kojima H."/>
            <person name="Fukui M."/>
        </authorList>
    </citation>
    <scope>NUCLEOTIDE SEQUENCE</scope>
    <source>
        <strain evidence="3">Zm11</strain>
    </source>
</reference>
<feature type="compositionally biased region" description="Basic and acidic residues" evidence="1">
    <location>
        <begin position="138"/>
        <end position="149"/>
    </location>
</feature>
<name>A0A8D5FYL1_9PROT</name>